<gene>
    <name evidence="1" type="ORF">CYMTET_49260</name>
</gene>
<dbReference type="AlphaFoldDB" id="A0AAE0EVY7"/>
<evidence type="ECO:0000313" key="1">
    <source>
        <dbReference type="EMBL" id="KAK3240940.1"/>
    </source>
</evidence>
<accession>A0AAE0EVY7</accession>
<keyword evidence="2" id="KW-1185">Reference proteome</keyword>
<sequence length="321" mass="35431">MLFSLHLSSRRLSSFRLRRHSASAFSTLRSAHLSKNRLNAQGVNSQDVFCCANESASDKERGIAFLTSARHFINLTNGIEALPVLQDLGLPYTFVRIQSTACEQQNFEQLLNGLDSTFLLSLALGETCIVYDFGSRNKKRGVPRAIWYGVEFIHFALDYIWFGNIKPAVLRGHNVEDTFKVHVNNLSKSTKKKLKYYRQYIPEHVHGVQILGIYGPTVHDPDQIFYRCAAGPSAITPGLPIGLHHGANGVAGGRRGCCAVAVYHAEVACDRSLAVARLALHAEVTCDRSLAVARLTLHGEVACDRFLAVARLALHAEVTCD</sequence>
<organism evidence="1 2">
    <name type="scientific">Cymbomonas tetramitiformis</name>
    <dbReference type="NCBI Taxonomy" id="36881"/>
    <lineage>
        <taxon>Eukaryota</taxon>
        <taxon>Viridiplantae</taxon>
        <taxon>Chlorophyta</taxon>
        <taxon>Pyramimonadophyceae</taxon>
        <taxon>Pyramimonadales</taxon>
        <taxon>Pyramimonadaceae</taxon>
        <taxon>Cymbomonas</taxon>
    </lineage>
</organism>
<reference evidence="1 2" key="1">
    <citation type="journal article" date="2015" name="Genome Biol. Evol.">
        <title>Comparative Genomics of a Bacterivorous Green Alga Reveals Evolutionary Causalities and Consequences of Phago-Mixotrophic Mode of Nutrition.</title>
        <authorList>
            <person name="Burns J.A."/>
            <person name="Paasch A."/>
            <person name="Narechania A."/>
            <person name="Kim E."/>
        </authorList>
    </citation>
    <scope>NUCLEOTIDE SEQUENCE [LARGE SCALE GENOMIC DNA]</scope>
    <source>
        <strain evidence="1 2">PLY_AMNH</strain>
    </source>
</reference>
<comment type="caution">
    <text evidence="1">The sequence shown here is derived from an EMBL/GenBank/DDBJ whole genome shotgun (WGS) entry which is preliminary data.</text>
</comment>
<name>A0AAE0EVY7_9CHLO</name>
<protein>
    <submittedName>
        <fullName evidence="1">Uncharacterized protein</fullName>
    </submittedName>
</protein>
<dbReference type="Proteomes" id="UP001190700">
    <property type="component" value="Unassembled WGS sequence"/>
</dbReference>
<proteinExistence type="predicted"/>
<dbReference type="EMBL" id="LGRX02033513">
    <property type="protein sequence ID" value="KAK3240940.1"/>
    <property type="molecule type" value="Genomic_DNA"/>
</dbReference>
<evidence type="ECO:0000313" key="2">
    <source>
        <dbReference type="Proteomes" id="UP001190700"/>
    </source>
</evidence>